<accession>A0A8H7J177</accession>
<evidence type="ECO:0000256" key="1">
    <source>
        <dbReference type="SAM" id="MobiDB-lite"/>
    </source>
</evidence>
<feature type="compositionally biased region" description="Basic and acidic residues" evidence="1">
    <location>
        <begin position="113"/>
        <end position="127"/>
    </location>
</feature>
<feature type="compositionally biased region" description="Low complexity" evidence="1">
    <location>
        <begin position="69"/>
        <end position="80"/>
    </location>
</feature>
<protein>
    <submittedName>
        <fullName evidence="2">Uncharacterized protein</fullName>
    </submittedName>
</protein>
<feature type="compositionally biased region" description="Acidic residues" evidence="1">
    <location>
        <begin position="87"/>
        <end position="100"/>
    </location>
</feature>
<gene>
    <name evidence="2" type="ORF">EKO04_006965</name>
</gene>
<organism evidence="2 3">
    <name type="scientific">Ascochyta lentis</name>
    <dbReference type="NCBI Taxonomy" id="205686"/>
    <lineage>
        <taxon>Eukaryota</taxon>
        <taxon>Fungi</taxon>
        <taxon>Dikarya</taxon>
        <taxon>Ascomycota</taxon>
        <taxon>Pezizomycotina</taxon>
        <taxon>Dothideomycetes</taxon>
        <taxon>Pleosporomycetidae</taxon>
        <taxon>Pleosporales</taxon>
        <taxon>Pleosporineae</taxon>
        <taxon>Didymellaceae</taxon>
        <taxon>Ascochyta</taxon>
    </lineage>
</organism>
<dbReference type="Proteomes" id="UP000651452">
    <property type="component" value="Unassembled WGS sequence"/>
</dbReference>
<dbReference type="AlphaFoldDB" id="A0A8H7J177"/>
<proteinExistence type="predicted"/>
<dbReference type="OrthoDB" id="10611613at2759"/>
<comment type="caution">
    <text evidence="2">The sequence shown here is derived from an EMBL/GenBank/DDBJ whole genome shotgun (WGS) entry which is preliminary data.</text>
</comment>
<feature type="region of interest" description="Disordered" evidence="1">
    <location>
        <begin position="46"/>
        <end position="129"/>
    </location>
</feature>
<dbReference type="EMBL" id="RZGK01000012">
    <property type="protein sequence ID" value="KAF9695311.1"/>
    <property type="molecule type" value="Genomic_DNA"/>
</dbReference>
<evidence type="ECO:0000313" key="3">
    <source>
        <dbReference type="Proteomes" id="UP000651452"/>
    </source>
</evidence>
<feature type="compositionally biased region" description="Basic residues" evidence="1">
    <location>
        <begin position="103"/>
        <end position="112"/>
    </location>
</feature>
<evidence type="ECO:0000313" key="2">
    <source>
        <dbReference type="EMBL" id="KAF9695311.1"/>
    </source>
</evidence>
<reference evidence="2" key="2">
    <citation type="submission" date="2020-09" db="EMBL/GenBank/DDBJ databases">
        <title>Reference genome assembly for Australian Ascochyta lentis isolate Al4.</title>
        <authorList>
            <person name="Lee R.C."/>
            <person name="Farfan-Caceres L.M."/>
            <person name="Debler J.W."/>
            <person name="Williams A.H."/>
            <person name="Henares B.M."/>
        </authorList>
    </citation>
    <scope>NUCLEOTIDE SEQUENCE</scope>
    <source>
        <strain evidence="2">Al4</strain>
    </source>
</reference>
<keyword evidence="3" id="KW-1185">Reference proteome</keyword>
<reference evidence="2" key="1">
    <citation type="submission" date="2018-12" db="EMBL/GenBank/DDBJ databases">
        <authorList>
            <person name="Syme R.A."/>
            <person name="Farfan-Caceres L."/>
            <person name="Lichtenzveig J."/>
        </authorList>
    </citation>
    <scope>NUCLEOTIDE SEQUENCE</scope>
    <source>
        <strain evidence="2">Al4</strain>
    </source>
</reference>
<name>A0A8H7J177_9PLEO</name>
<sequence>MFGRPPPWGRDPLPDMHSLLSSRTRHRHTHTRLPSLLQARGLPTCTHHLPRQHSHEPQRPKHPSFNDIPTPSSTTSSDSDCGFDTYSLDDEPNDDDDDELNVPHHHHHHRFTTPRERTRPPPHRTPDVQRTSVNLPRRTATSLRSDDLLLLPPLTHVRIRILTRAPYAAWDEELRAAVPDTMRVRDVVGGVVATYFGEG</sequence>